<protein>
    <submittedName>
        <fullName evidence="5">Uncharacterized protein</fullName>
    </submittedName>
</protein>
<dbReference type="GO" id="GO:0016020">
    <property type="term" value="C:membrane"/>
    <property type="evidence" value="ECO:0007669"/>
    <property type="project" value="InterPro"/>
</dbReference>
<dbReference type="GO" id="GO:0005524">
    <property type="term" value="F:ATP binding"/>
    <property type="evidence" value="ECO:0007669"/>
    <property type="project" value="UniProtKB-KW"/>
</dbReference>
<evidence type="ECO:0000313" key="6">
    <source>
        <dbReference type="Proteomes" id="UP000176037"/>
    </source>
</evidence>
<dbReference type="EMBL" id="MJIC01000021">
    <property type="protein sequence ID" value="OFI32148.1"/>
    <property type="molecule type" value="Genomic_DNA"/>
</dbReference>
<evidence type="ECO:0000256" key="1">
    <source>
        <dbReference type="ARBA" id="ARBA00022741"/>
    </source>
</evidence>
<dbReference type="CDD" id="cd13926">
    <property type="entry name" value="N-acetylmuramidase_GH108"/>
    <property type="match status" value="1"/>
</dbReference>
<evidence type="ECO:0000259" key="3">
    <source>
        <dbReference type="Pfam" id="PF05838"/>
    </source>
</evidence>
<dbReference type="Pfam" id="PF05838">
    <property type="entry name" value="Glyco_hydro_108"/>
    <property type="match status" value="1"/>
</dbReference>
<dbReference type="GO" id="GO:0007169">
    <property type="term" value="P:cell surface receptor protein tyrosine kinase signaling pathway"/>
    <property type="evidence" value="ECO:0007669"/>
    <property type="project" value="InterPro"/>
</dbReference>
<dbReference type="STRING" id="1856405.BFC17_07935"/>
<dbReference type="RefSeq" id="WP_070178617.1">
    <property type="nucleotide sequence ID" value="NZ_BMJR01000010.1"/>
</dbReference>
<comment type="caution">
    <text evidence="5">The sequence shown here is derived from an EMBL/GenBank/DDBJ whole genome shotgun (WGS) entry which is preliminary data.</text>
</comment>
<dbReference type="PROSITE" id="PS00239">
    <property type="entry name" value="RECEPTOR_TYR_KIN_II"/>
    <property type="match status" value="1"/>
</dbReference>
<dbReference type="Pfam" id="PF09374">
    <property type="entry name" value="PG_binding_3"/>
    <property type="match status" value="1"/>
</dbReference>
<dbReference type="InterPro" id="IPR018537">
    <property type="entry name" value="Peptidoglycan-bd_3"/>
</dbReference>
<dbReference type="InterPro" id="IPR023346">
    <property type="entry name" value="Lysozyme-like_dom_sf"/>
</dbReference>
<dbReference type="SUPFAM" id="SSF53955">
    <property type="entry name" value="Lysozyme-like"/>
    <property type="match status" value="1"/>
</dbReference>
<feature type="domain" description="TtsA-like Glycoside hydrolase family 108" evidence="3">
    <location>
        <begin position="8"/>
        <end position="91"/>
    </location>
</feature>
<evidence type="ECO:0000259" key="4">
    <source>
        <dbReference type="Pfam" id="PF09374"/>
    </source>
</evidence>
<dbReference type="InterPro" id="IPR008565">
    <property type="entry name" value="TtsA-like_GH18_dom"/>
</dbReference>
<accession>A0A1E8F972</accession>
<dbReference type="AlphaFoldDB" id="A0A1E8F972"/>
<sequence length="179" mass="20021">MDVATMIDEILVKEGGYVNHPADRGGPTNFGITQKTLSRYLEVAVTPDMVKAMDVDTAKDIYELNYYRVPRIDKLPPSLQPFLFDSAVNHGPRRAIKFLQEVCNDAGYGPLVIDGLMGPKTKAQAFACLQELGDWMVVALVEERQMFYADIVTNDASQNVFLKGWLARARSFLPDYQVA</sequence>
<organism evidence="5 6">
    <name type="scientific">Alteromonas lipolytica</name>
    <dbReference type="NCBI Taxonomy" id="1856405"/>
    <lineage>
        <taxon>Bacteria</taxon>
        <taxon>Pseudomonadati</taxon>
        <taxon>Pseudomonadota</taxon>
        <taxon>Gammaproteobacteria</taxon>
        <taxon>Alteromonadales</taxon>
        <taxon>Alteromonadaceae</taxon>
        <taxon>Alteromonas/Salinimonas group</taxon>
        <taxon>Alteromonas</taxon>
    </lineage>
</organism>
<dbReference type="OrthoDB" id="9815229at2"/>
<dbReference type="Gene3D" id="1.20.141.10">
    <property type="entry name" value="Chitosanase, subunit A, domain 1"/>
    <property type="match status" value="1"/>
</dbReference>
<feature type="domain" description="Peptidoglycan binding" evidence="4">
    <location>
        <begin position="94"/>
        <end position="169"/>
    </location>
</feature>
<dbReference type="InterPro" id="IPR002011">
    <property type="entry name" value="Tyr_kinase_rcpt_2_CS"/>
</dbReference>
<keyword evidence="6" id="KW-1185">Reference proteome</keyword>
<reference evidence="5 6" key="1">
    <citation type="submission" date="2016-09" db="EMBL/GenBank/DDBJ databases">
        <title>Alteromonas lipolytica, a new species isolated from sea water.</title>
        <authorList>
            <person name="Wu Y.-H."/>
            <person name="Cheng H."/>
            <person name="Xu X.-W."/>
        </authorList>
    </citation>
    <scope>NUCLEOTIDE SEQUENCE [LARGE SCALE GENOMIC DNA]</scope>
    <source>
        <strain evidence="5 6">JW12</strain>
    </source>
</reference>
<dbReference type="Proteomes" id="UP000176037">
    <property type="component" value="Unassembled WGS sequence"/>
</dbReference>
<keyword evidence="2" id="KW-0067">ATP-binding</keyword>
<evidence type="ECO:0000256" key="2">
    <source>
        <dbReference type="ARBA" id="ARBA00022840"/>
    </source>
</evidence>
<keyword evidence="1" id="KW-0547">Nucleotide-binding</keyword>
<proteinExistence type="predicted"/>
<dbReference type="GO" id="GO:0004714">
    <property type="term" value="F:transmembrane receptor protein tyrosine kinase activity"/>
    <property type="evidence" value="ECO:0007669"/>
    <property type="project" value="InterPro"/>
</dbReference>
<evidence type="ECO:0000313" key="5">
    <source>
        <dbReference type="EMBL" id="OFI32148.1"/>
    </source>
</evidence>
<gene>
    <name evidence="5" type="ORF">BFC17_07935</name>
</gene>
<name>A0A1E8F972_9ALTE</name>